<reference evidence="2" key="1">
    <citation type="submission" date="2017-02" db="EMBL/GenBank/DDBJ databases">
        <authorList>
            <person name="Tafer H."/>
            <person name="Lopandic K."/>
        </authorList>
    </citation>
    <scope>NUCLEOTIDE SEQUENCE [LARGE SCALE GENOMIC DNA]</scope>
    <source>
        <strain evidence="2">CBS 366.77</strain>
    </source>
</reference>
<sequence length="196" mass="22079">MLIESAGAPERIIIYHGGTGRTLVIGLMKITSIIVFGASTFILAPSFVDNEHPWFIGPAVAIGSALPLIFVSYTAAPYVNFIQLELPLWARRSSTEAVQYAKKLPPAAKLFINTTGPTLVPRQTELRLGDLVADRALLRPVSFRNKHPVPLRWWQGRTLQQFYTADKITSEKSSSKYYPWLWEHVYKQIQSQKPGR</sequence>
<gene>
    <name evidence="1" type="ORF">PHISCL_04271</name>
</gene>
<dbReference type="OrthoDB" id="2386090at2759"/>
<dbReference type="EMBL" id="MVGC01000123">
    <property type="protein sequence ID" value="RJE23375.1"/>
    <property type="molecule type" value="Genomic_DNA"/>
</dbReference>
<keyword evidence="2" id="KW-1185">Reference proteome</keyword>
<comment type="caution">
    <text evidence="1">The sequence shown here is derived from an EMBL/GenBank/DDBJ whole genome shotgun (WGS) entry which is preliminary data.</text>
</comment>
<proteinExistence type="predicted"/>
<dbReference type="AlphaFoldDB" id="A0A3A2ZZP3"/>
<organism evidence="1 2">
    <name type="scientific">Aspergillus sclerotialis</name>
    <dbReference type="NCBI Taxonomy" id="2070753"/>
    <lineage>
        <taxon>Eukaryota</taxon>
        <taxon>Fungi</taxon>
        <taxon>Dikarya</taxon>
        <taxon>Ascomycota</taxon>
        <taxon>Pezizomycotina</taxon>
        <taxon>Eurotiomycetes</taxon>
        <taxon>Eurotiomycetidae</taxon>
        <taxon>Eurotiales</taxon>
        <taxon>Aspergillaceae</taxon>
        <taxon>Aspergillus</taxon>
        <taxon>Aspergillus subgen. Polypaecilum</taxon>
    </lineage>
</organism>
<name>A0A3A2ZZP3_9EURO</name>
<evidence type="ECO:0000313" key="1">
    <source>
        <dbReference type="EMBL" id="RJE23375.1"/>
    </source>
</evidence>
<evidence type="ECO:0000313" key="2">
    <source>
        <dbReference type="Proteomes" id="UP000266188"/>
    </source>
</evidence>
<accession>A0A3A2ZZP3</accession>
<protein>
    <submittedName>
        <fullName evidence="1">Uncharacterized protein</fullName>
    </submittedName>
</protein>
<dbReference type="Proteomes" id="UP000266188">
    <property type="component" value="Unassembled WGS sequence"/>
</dbReference>